<evidence type="ECO:0000256" key="1">
    <source>
        <dbReference type="SAM" id="Phobius"/>
    </source>
</evidence>
<accession>A0A224V5J3</accession>
<evidence type="ECO:0000313" key="4">
    <source>
        <dbReference type="EMBL" id="TDG94720.1"/>
    </source>
</evidence>
<feature type="domain" description="N-acetyltransferase" evidence="2">
    <location>
        <begin position="23"/>
        <end position="113"/>
    </location>
</feature>
<dbReference type="InterPro" id="IPR000182">
    <property type="entry name" value="GNAT_dom"/>
</dbReference>
<dbReference type="AlphaFoldDB" id="A0A224V5J3"/>
<evidence type="ECO:0000313" key="5">
    <source>
        <dbReference type="Proteomes" id="UP000214739"/>
    </source>
</evidence>
<evidence type="ECO:0000313" key="3">
    <source>
        <dbReference type="EMBL" id="GAW72328.1"/>
    </source>
</evidence>
<feature type="transmembrane region" description="Helical" evidence="1">
    <location>
        <begin position="33"/>
        <end position="50"/>
    </location>
</feature>
<evidence type="ECO:0000259" key="2">
    <source>
        <dbReference type="Pfam" id="PF00583"/>
    </source>
</evidence>
<dbReference type="GO" id="GO:0016747">
    <property type="term" value="F:acyltransferase activity, transferring groups other than amino-acyl groups"/>
    <property type="evidence" value="ECO:0007669"/>
    <property type="project" value="InterPro"/>
</dbReference>
<gene>
    <name evidence="4" type="ORF">C5L28_001005</name>
    <name evidence="3" type="ORF">LPKJCM_01441</name>
</gene>
<proteinExistence type="predicted"/>
<name>A0A224V5J3_9LACO</name>
<dbReference type="SUPFAM" id="SSF55729">
    <property type="entry name" value="Acyl-CoA N-acyltransferases (Nat)"/>
    <property type="match status" value="1"/>
</dbReference>
<dbReference type="RefSeq" id="WP_087069586.1">
    <property type="nucleotide sequence ID" value="NZ_BAAAXO010000064.1"/>
</dbReference>
<keyword evidence="1" id="KW-1133">Transmembrane helix</keyword>
<sequence>MRDVTFDVVTEKIQSLNINGFIFDWHQLVPNEILIGAFLNSSLVGLIGFIRNYQSLFNRVILIEIQSENRGLGLGATLLSLVMQDAFLQDGFEGHVELISKSDGTEIFYEHLGGKFWSPQNVIFDTQASKLVVEKHYPWRGV</sequence>
<dbReference type="Proteomes" id="UP000294668">
    <property type="component" value="Unassembled WGS sequence"/>
</dbReference>
<evidence type="ECO:0000313" key="6">
    <source>
        <dbReference type="Proteomes" id="UP000294668"/>
    </source>
</evidence>
<keyword evidence="6" id="KW-1185">Reference proteome</keyword>
<organism evidence="3 5">
    <name type="scientific">Lentilactobacillus parakefiri</name>
    <dbReference type="NCBI Taxonomy" id="152332"/>
    <lineage>
        <taxon>Bacteria</taxon>
        <taxon>Bacillati</taxon>
        <taxon>Bacillota</taxon>
        <taxon>Bacilli</taxon>
        <taxon>Lactobacillales</taxon>
        <taxon>Lactobacillaceae</taxon>
        <taxon>Lentilactobacillus</taxon>
    </lineage>
</organism>
<dbReference type="EMBL" id="PUFL01000013">
    <property type="protein sequence ID" value="TDG94720.1"/>
    <property type="molecule type" value="Genomic_DNA"/>
</dbReference>
<reference evidence="4" key="3">
    <citation type="submission" date="2019-02" db="EMBL/GenBank/DDBJ databases">
        <authorList>
            <person name="Buron G."/>
            <person name="Chaylann A."/>
            <person name="Dolejs I."/>
            <person name="Forster J."/>
            <person name="Miks M.H."/>
        </authorList>
    </citation>
    <scope>NUCLEOTIDE SEQUENCE</scope>
    <source>
        <strain evidence="4">DSM 10551</strain>
    </source>
</reference>
<dbReference type="EMBL" id="BDGB01000065">
    <property type="protein sequence ID" value="GAW72328.1"/>
    <property type="molecule type" value="Genomic_DNA"/>
</dbReference>
<reference evidence="3 5" key="1">
    <citation type="journal article" date="2017" name="Biosci Microbiota Food Health">
        <title>Genomic characterization reconfirms the taxonomic status of Lactobacillus parakefiri.</title>
        <authorList>
            <person name="Tanizawa Y."/>
            <person name="Kobayashi H."/>
            <person name="Kaminuma E."/>
            <person name="Sakamoto M."/>
            <person name="Ohkuma M."/>
            <person name="Nakamura Y."/>
            <person name="Arita M."/>
            <person name="Tohno M."/>
        </authorList>
    </citation>
    <scope>NUCLEOTIDE SEQUENCE [LARGE SCALE GENOMIC DNA]</scope>
    <source>
        <strain evidence="3 5">JCM 8573</strain>
    </source>
</reference>
<reference evidence="4 6" key="2">
    <citation type="journal article" date="2019" name="Appl. Microbiol. Biotechnol.">
        <title>Uncovering carbohydrate metabolism through a genotype-phenotype association study of 56 lactic acid bacteria genomes.</title>
        <authorList>
            <person name="Buron-Moles G."/>
            <person name="Chailyan A."/>
            <person name="Dolejs I."/>
            <person name="Forster J."/>
            <person name="Miks M.H."/>
        </authorList>
    </citation>
    <scope>NUCLEOTIDE SEQUENCE [LARGE SCALE GENOMIC DNA]</scope>
    <source>
        <strain evidence="4 6">DSM 10551</strain>
    </source>
</reference>
<dbReference type="OrthoDB" id="2329953at2"/>
<protein>
    <recommendedName>
        <fullName evidence="2">N-acetyltransferase domain-containing protein</fullName>
    </recommendedName>
</protein>
<dbReference type="InterPro" id="IPR016181">
    <property type="entry name" value="Acyl_CoA_acyltransferase"/>
</dbReference>
<comment type="caution">
    <text evidence="3">The sequence shown here is derived from an EMBL/GenBank/DDBJ whole genome shotgun (WGS) entry which is preliminary data.</text>
</comment>
<keyword evidence="1" id="KW-0472">Membrane</keyword>
<keyword evidence="1" id="KW-0812">Transmembrane</keyword>
<dbReference type="Pfam" id="PF00583">
    <property type="entry name" value="Acetyltransf_1"/>
    <property type="match status" value="1"/>
</dbReference>
<dbReference type="Proteomes" id="UP000214739">
    <property type="component" value="Unassembled WGS sequence"/>
</dbReference>